<evidence type="ECO:0000256" key="1">
    <source>
        <dbReference type="SAM" id="SignalP"/>
    </source>
</evidence>
<feature type="chain" id="PRO_5035881564" description="Secreted protein" evidence="1">
    <location>
        <begin position="39"/>
        <end position="96"/>
    </location>
</feature>
<dbReference type="AlphaFoldDB" id="A0A8T0GMS4"/>
<gene>
    <name evidence="2" type="ORF">KC19_10G111800</name>
</gene>
<sequence length="96" mass="11111">MLIHCCELVSFSCWACERVCWLFLCVCRLAIPLRQCTGWVHCAFWDNGFQENWIENFSIEQRFGFPIGFSIGLHCPLAENSRRPIGLRSCLGYCNS</sequence>
<evidence type="ECO:0000313" key="3">
    <source>
        <dbReference type="Proteomes" id="UP000822688"/>
    </source>
</evidence>
<comment type="caution">
    <text evidence="2">The sequence shown here is derived from an EMBL/GenBank/DDBJ whole genome shotgun (WGS) entry which is preliminary data.</text>
</comment>
<protein>
    <recommendedName>
        <fullName evidence="4">Secreted protein</fullName>
    </recommendedName>
</protein>
<feature type="signal peptide" evidence="1">
    <location>
        <begin position="1"/>
        <end position="38"/>
    </location>
</feature>
<evidence type="ECO:0008006" key="4">
    <source>
        <dbReference type="Google" id="ProtNLM"/>
    </source>
</evidence>
<evidence type="ECO:0000313" key="2">
    <source>
        <dbReference type="EMBL" id="KAG0559524.1"/>
    </source>
</evidence>
<keyword evidence="1" id="KW-0732">Signal</keyword>
<dbReference type="EMBL" id="CM026431">
    <property type="protein sequence ID" value="KAG0559524.1"/>
    <property type="molecule type" value="Genomic_DNA"/>
</dbReference>
<keyword evidence="3" id="KW-1185">Reference proteome</keyword>
<accession>A0A8T0GMS4</accession>
<proteinExistence type="predicted"/>
<dbReference type="Proteomes" id="UP000822688">
    <property type="component" value="Chromosome 10"/>
</dbReference>
<name>A0A8T0GMS4_CERPU</name>
<organism evidence="2 3">
    <name type="scientific">Ceratodon purpureus</name>
    <name type="common">Fire moss</name>
    <name type="synonym">Dicranum purpureum</name>
    <dbReference type="NCBI Taxonomy" id="3225"/>
    <lineage>
        <taxon>Eukaryota</taxon>
        <taxon>Viridiplantae</taxon>
        <taxon>Streptophyta</taxon>
        <taxon>Embryophyta</taxon>
        <taxon>Bryophyta</taxon>
        <taxon>Bryophytina</taxon>
        <taxon>Bryopsida</taxon>
        <taxon>Dicranidae</taxon>
        <taxon>Pseudoditrichales</taxon>
        <taxon>Ditrichaceae</taxon>
        <taxon>Ceratodon</taxon>
    </lineage>
</organism>
<reference evidence="2" key="1">
    <citation type="submission" date="2020-06" db="EMBL/GenBank/DDBJ databases">
        <title>WGS assembly of Ceratodon purpureus strain R40.</title>
        <authorList>
            <person name="Carey S.B."/>
            <person name="Jenkins J."/>
            <person name="Shu S."/>
            <person name="Lovell J.T."/>
            <person name="Sreedasyam A."/>
            <person name="Maumus F."/>
            <person name="Tiley G.P."/>
            <person name="Fernandez-Pozo N."/>
            <person name="Barry K."/>
            <person name="Chen C."/>
            <person name="Wang M."/>
            <person name="Lipzen A."/>
            <person name="Daum C."/>
            <person name="Saski C.A."/>
            <person name="Payton A.C."/>
            <person name="Mcbreen J.C."/>
            <person name="Conrad R.E."/>
            <person name="Kollar L.M."/>
            <person name="Olsson S."/>
            <person name="Huttunen S."/>
            <person name="Landis J.B."/>
            <person name="Wickett N.J."/>
            <person name="Johnson M.G."/>
            <person name="Rensing S.A."/>
            <person name="Grimwood J."/>
            <person name="Schmutz J."/>
            <person name="Mcdaniel S.F."/>
        </authorList>
    </citation>
    <scope>NUCLEOTIDE SEQUENCE</scope>
    <source>
        <strain evidence="2">R40</strain>
    </source>
</reference>